<evidence type="ECO:0000313" key="3">
    <source>
        <dbReference type="Proteomes" id="UP000652231"/>
    </source>
</evidence>
<dbReference type="InterPro" id="IPR018649">
    <property type="entry name" value="SHOCT"/>
</dbReference>
<reference evidence="2" key="2">
    <citation type="submission" date="2020-09" db="EMBL/GenBank/DDBJ databases">
        <authorList>
            <person name="Sun Q."/>
            <person name="Zhou Y."/>
        </authorList>
    </citation>
    <scope>NUCLEOTIDE SEQUENCE</scope>
    <source>
        <strain evidence="2">CGMCC 1.12924</strain>
    </source>
</reference>
<reference evidence="2" key="1">
    <citation type="journal article" date="2014" name="Int. J. Syst. Evol. Microbiol.">
        <title>Complete genome sequence of Corynebacterium casei LMG S-19264T (=DSM 44701T), isolated from a smear-ripened cheese.</title>
        <authorList>
            <consortium name="US DOE Joint Genome Institute (JGI-PGF)"/>
            <person name="Walter F."/>
            <person name="Albersmeier A."/>
            <person name="Kalinowski J."/>
            <person name="Ruckert C."/>
        </authorList>
    </citation>
    <scope>NUCLEOTIDE SEQUENCE</scope>
    <source>
        <strain evidence="2">CGMCC 1.12924</strain>
    </source>
</reference>
<dbReference type="Proteomes" id="UP000652231">
    <property type="component" value="Unassembled WGS sequence"/>
</dbReference>
<evidence type="ECO:0000313" key="2">
    <source>
        <dbReference type="EMBL" id="GGD89191.1"/>
    </source>
</evidence>
<dbReference type="EMBL" id="BMGK01000004">
    <property type="protein sequence ID" value="GGD89191.1"/>
    <property type="molecule type" value="Genomic_DNA"/>
</dbReference>
<protein>
    <recommendedName>
        <fullName evidence="1">SHOCT domain-containing protein</fullName>
    </recommendedName>
</protein>
<keyword evidence="3" id="KW-1185">Reference proteome</keyword>
<comment type="caution">
    <text evidence="2">The sequence shown here is derived from an EMBL/GenBank/DDBJ whole genome shotgun (WGS) entry which is preliminary data.</text>
</comment>
<gene>
    <name evidence="2" type="ORF">GCM10011312_11310</name>
</gene>
<proteinExistence type="predicted"/>
<sequence length="70" mass="7793">MMYGWIIGAIVLIILIIALSRGNLFQRNTPTAPGSNVTSSPLDILKNRYAKGEIDEAEFEKKKAELEKTN</sequence>
<dbReference type="AlphaFoldDB" id="A0A8J2V9S6"/>
<name>A0A8J2V9S6_9FLAO</name>
<organism evidence="2 3">
    <name type="scientific">Planktosalinus lacus</name>
    <dbReference type="NCBI Taxonomy" id="1526573"/>
    <lineage>
        <taxon>Bacteria</taxon>
        <taxon>Pseudomonadati</taxon>
        <taxon>Bacteroidota</taxon>
        <taxon>Flavobacteriia</taxon>
        <taxon>Flavobacteriales</taxon>
        <taxon>Flavobacteriaceae</taxon>
        <taxon>Planktosalinus</taxon>
    </lineage>
</organism>
<dbReference type="RefSeq" id="WP_188440417.1">
    <property type="nucleotide sequence ID" value="NZ_BMGK01000004.1"/>
</dbReference>
<feature type="domain" description="SHOCT" evidence="1">
    <location>
        <begin position="41"/>
        <end position="66"/>
    </location>
</feature>
<dbReference type="Pfam" id="PF09851">
    <property type="entry name" value="SHOCT"/>
    <property type="match status" value="1"/>
</dbReference>
<evidence type="ECO:0000259" key="1">
    <source>
        <dbReference type="Pfam" id="PF09851"/>
    </source>
</evidence>
<accession>A0A8J2V9S6</accession>